<sequence length="379" mass="42304">MDLAPSAGKLKHVLKHRKRLEQIEAIDMKEAVERMSIEKREEAVERGAIEKKEAATEKRGEGMKKTEEGMKKREAAKKRYKGKGKTAVFMTKEEKLKLELANYLEWKKKKEADRCDPMSEQVRDPYAFEARSFKQRWEEIYGKMGYGNFGDITSRFMSDSGAKIRESWQVYSVKVSELTGGLQWPLDVYGLVANPYLVLTGPMRAVVLCDCVVFEVSLYVRGTADSDDKELSLLAVSCKSDPCPSHSFLTTRSYTSRLSTLDFKLGHIVYSVEATINVKVISGPPHGFYGEFVAFTDKIEDGVVLHKSGDKELHLAGDKVNLSRSVVSVGSGGKLKISVMAWDGCVNSMGSLDFRPLKKGRSSGEIEVAGLCKLEVNVD</sequence>
<feature type="compositionally biased region" description="Basic and acidic residues" evidence="1">
    <location>
        <begin position="43"/>
        <end position="73"/>
    </location>
</feature>
<proteinExistence type="predicted"/>
<reference evidence="3" key="2">
    <citation type="submission" date="2021-12" db="EMBL/GenBank/DDBJ databases">
        <title>Resequencing data analysis of finger millet.</title>
        <authorList>
            <person name="Hatakeyama M."/>
            <person name="Aluri S."/>
            <person name="Balachadran M.T."/>
            <person name="Sivarajan S.R."/>
            <person name="Poveda L."/>
            <person name="Shimizu-Inatsugi R."/>
            <person name="Schlapbach R."/>
            <person name="Sreeman S.M."/>
            <person name="Shimizu K.K."/>
        </authorList>
    </citation>
    <scope>NUCLEOTIDE SEQUENCE</scope>
</reference>
<evidence type="ECO:0000313" key="4">
    <source>
        <dbReference type="Proteomes" id="UP001054889"/>
    </source>
</evidence>
<evidence type="ECO:0000259" key="2">
    <source>
        <dbReference type="Pfam" id="PF20241"/>
    </source>
</evidence>
<evidence type="ECO:0000313" key="3">
    <source>
        <dbReference type="EMBL" id="GJN02653.1"/>
    </source>
</evidence>
<reference evidence="3" key="1">
    <citation type="journal article" date="2018" name="DNA Res.">
        <title>Multiple hybrid de novo genome assembly of finger millet, an orphan allotetraploid crop.</title>
        <authorList>
            <person name="Hatakeyama M."/>
            <person name="Aluri S."/>
            <person name="Balachadran M.T."/>
            <person name="Sivarajan S.R."/>
            <person name="Patrignani A."/>
            <person name="Gruter S."/>
            <person name="Poveda L."/>
            <person name="Shimizu-Inatsugi R."/>
            <person name="Baeten J."/>
            <person name="Francoijs K.J."/>
            <person name="Nataraja K.N."/>
            <person name="Reddy Y.A.N."/>
            <person name="Phadnis S."/>
            <person name="Ravikumar R.L."/>
            <person name="Schlapbach R."/>
            <person name="Sreeman S.M."/>
            <person name="Shimizu K.K."/>
        </authorList>
    </citation>
    <scope>NUCLEOTIDE SEQUENCE</scope>
</reference>
<dbReference type="AlphaFoldDB" id="A0AAV5CVP9"/>
<dbReference type="EMBL" id="BQKI01000009">
    <property type="protein sequence ID" value="GJN02653.1"/>
    <property type="molecule type" value="Genomic_DNA"/>
</dbReference>
<dbReference type="PANTHER" id="PTHR33065">
    <property type="entry name" value="OS07G0486400 PROTEIN"/>
    <property type="match status" value="1"/>
</dbReference>
<gene>
    <name evidence="3" type="primary">ga20026</name>
    <name evidence="3" type="ORF">PR202_ga20026</name>
</gene>
<evidence type="ECO:0000256" key="1">
    <source>
        <dbReference type="SAM" id="MobiDB-lite"/>
    </source>
</evidence>
<keyword evidence="4" id="KW-1185">Reference proteome</keyword>
<name>A0AAV5CVP9_ELECO</name>
<accession>A0AAV5CVP9</accession>
<dbReference type="Proteomes" id="UP001054889">
    <property type="component" value="Unassembled WGS sequence"/>
</dbReference>
<feature type="region of interest" description="Disordered" evidence="1">
    <location>
        <begin position="43"/>
        <end position="77"/>
    </location>
</feature>
<organism evidence="3 4">
    <name type="scientific">Eleusine coracana subsp. coracana</name>
    <dbReference type="NCBI Taxonomy" id="191504"/>
    <lineage>
        <taxon>Eukaryota</taxon>
        <taxon>Viridiplantae</taxon>
        <taxon>Streptophyta</taxon>
        <taxon>Embryophyta</taxon>
        <taxon>Tracheophyta</taxon>
        <taxon>Spermatophyta</taxon>
        <taxon>Magnoliopsida</taxon>
        <taxon>Liliopsida</taxon>
        <taxon>Poales</taxon>
        <taxon>Poaceae</taxon>
        <taxon>PACMAD clade</taxon>
        <taxon>Chloridoideae</taxon>
        <taxon>Cynodonteae</taxon>
        <taxon>Eleusininae</taxon>
        <taxon>Eleusine</taxon>
    </lineage>
</organism>
<dbReference type="Pfam" id="PF20241">
    <property type="entry name" value="DUF6598"/>
    <property type="match status" value="1"/>
</dbReference>
<feature type="domain" description="DUF6598" evidence="2">
    <location>
        <begin position="194"/>
        <end position="378"/>
    </location>
</feature>
<dbReference type="PANTHER" id="PTHR33065:SF153">
    <property type="entry name" value="DUF6598 DOMAIN-CONTAINING PROTEIN"/>
    <property type="match status" value="1"/>
</dbReference>
<protein>
    <recommendedName>
        <fullName evidence="2">DUF6598 domain-containing protein</fullName>
    </recommendedName>
</protein>
<comment type="caution">
    <text evidence="3">The sequence shown here is derived from an EMBL/GenBank/DDBJ whole genome shotgun (WGS) entry which is preliminary data.</text>
</comment>
<dbReference type="InterPro" id="IPR046533">
    <property type="entry name" value="DUF6598"/>
</dbReference>